<evidence type="ECO:0000313" key="1">
    <source>
        <dbReference type="EMBL" id="MBX40225.1"/>
    </source>
</evidence>
<accession>A0A2P2NCM1</accession>
<proteinExistence type="predicted"/>
<reference evidence="1" key="1">
    <citation type="submission" date="2018-02" db="EMBL/GenBank/DDBJ databases">
        <title>Rhizophora mucronata_Transcriptome.</title>
        <authorList>
            <person name="Meera S.P."/>
            <person name="Sreeshan A."/>
            <person name="Augustine A."/>
        </authorList>
    </citation>
    <scope>NUCLEOTIDE SEQUENCE</scope>
    <source>
        <tissue evidence="1">Leaf</tissue>
    </source>
</reference>
<dbReference type="EMBL" id="GGEC01059741">
    <property type="protein sequence ID" value="MBX40225.1"/>
    <property type="molecule type" value="Transcribed_RNA"/>
</dbReference>
<organism evidence="1">
    <name type="scientific">Rhizophora mucronata</name>
    <name type="common">Asiatic mangrove</name>
    <dbReference type="NCBI Taxonomy" id="61149"/>
    <lineage>
        <taxon>Eukaryota</taxon>
        <taxon>Viridiplantae</taxon>
        <taxon>Streptophyta</taxon>
        <taxon>Embryophyta</taxon>
        <taxon>Tracheophyta</taxon>
        <taxon>Spermatophyta</taxon>
        <taxon>Magnoliopsida</taxon>
        <taxon>eudicotyledons</taxon>
        <taxon>Gunneridae</taxon>
        <taxon>Pentapetalae</taxon>
        <taxon>rosids</taxon>
        <taxon>fabids</taxon>
        <taxon>Malpighiales</taxon>
        <taxon>Rhizophoraceae</taxon>
        <taxon>Rhizophora</taxon>
    </lineage>
</organism>
<name>A0A2P2NCM1_RHIMU</name>
<sequence>MRTSPLLTRSRARSPPMIAATRLWYSWKYVNCWNILIMATN</sequence>
<protein>
    <submittedName>
        <fullName evidence="1">Uncharacterized protein</fullName>
    </submittedName>
</protein>
<dbReference type="AlphaFoldDB" id="A0A2P2NCM1"/>